<dbReference type="InParanoid" id="A0A059B409"/>
<reference evidence="2" key="1">
    <citation type="submission" date="2013-07" db="EMBL/GenBank/DDBJ databases">
        <title>The genome of Eucalyptus grandis.</title>
        <authorList>
            <person name="Schmutz J."/>
            <person name="Hayes R."/>
            <person name="Myburg A."/>
            <person name="Tuskan G."/>
            <person name="Grattapaglia D."/>
            <person name="Rokhsar D.S."/>
        </authorList>
    </citation>
    <scope>NUCLEOTIDE SEQUENCE</scope>
    <source>
        <tissue evidence="2">Leaf extractions</tissue>
    </source>
</reference>
<proteinExistence type="predicted"/>
<feature type="region of interest" description="Disordered" evidence="1">
    <location>
        <begin position="60"/>
        <end position="79"/>
    </location>
</feature>
<evidence type="ECO:0000313" key="2">
    <source>
        <dbReference type="EMBL" id="KCW60769.1"/>
    </source>
</evidence>
<name>A0A059B409_EUCGR</name>
<sequence>MNHLINDTLRSPSCSDRSAIYTRQYKSVFRHPMTLFFLVKIKVEFHLVLIAFHPLSSRSRNFDQKKKSRSRNLAQKYQS</sequence>
<organism evidence="2">
    <name type="scientific">Eucalyptus grandis</name>
    <name type="common">Flooded gum</name>
    <dbReference type="NCBI Taxonomy" id="71139"/>
    <lineage>
        <taxon>Eukaryota</taxon>
        <taxon>Viridiplantae</taxon>
        <taxon>Streptophyta</taxon>
        <taxon>Embryophyta</taxon>
        <taxon>Tracheophyta</taxon>
        <taxon>Spermatophyta</taxon>
        <taxon>Magnoliopsida</taxon>
        <taxon>eudicotyledons</taxon>
        <taxon>Gunneridae</taxon>
        <taxon>Pentapetalae</taxon>
        <taxon>rosids</taxon>
        <taxon>malvids</taxon>
        <taxon>Myrtales</taxon>
        <taxon>Myrtaceae</taxon>
        <taxon>Myrtoideae</taxon>
        <taxon>Eucalypteae</taxon>
        <taxon>Eucalyptus</taxon>
    </lineage>
</organism>
<dbReference type="EMBL" id="KK198760">
    <property type="protein sequence ID" value="KCW60769.1"/>
    <property type="molecule type" value="Genomic_DNA"/>
</dbReference>
<gene>
    <name evidence="2" type="ORF">EUGRSUZ_H03493</name>
</gene>
<accession>A0A059B409</accession>
<protein>
    <submittedName>
        <fullName evidence="2">Uncharacterized protein</fullName>
    </submittedName>
</protein>
<dbReference type="AlphaFoldDB" id="A0A059B409"/>
<dbReference type="Gramene" id="KCW60769">
    <property type="protein sequence ID" value="KCW60769"/>
    <property type="gene ID" value="EUGRSUZ_H03493"/>
</dbReference>
<evidence type="ECO:0000256" key="1">
    <source>
        <dbReference type="SAM" id="MobiDB-lite"/>
    </source>
</evidence>